<keyword evidence="3" id="KW-1185">Reference proteome</keyword>
<protein>
    <submittedName>
        <fullName evidence="2">Uncharacterized protein</fullName>
    </submittedName>
</protein>
<dbReference type="OrthoDB" id="407467at2759"/>
<organism evidence="2 3">
    <name type="scientific">Symbiodinium pilosum</name>
    <name type="common">Dinoflagellate</name>
    <dbReference type="NCBI Taxonomy" id="2952"/>
    <lineage>
        <taxon>Eukaryota</taxon>
        <taxon>Sar</taxon>
        <taxon>Alveolata</taxon>
        <taxon>Dinophyceae</taxon>
        <taxon>Suessiales</taxon>
        <taxon>Symbiodiniaceae</taxon>
        <taxon>Symbiodinium</taxon>
    </lineage>
</organism>
<sequence length="180" mass="20345">AAVASRRSFPEHGAEGAAAVYCRCVRQHNFALKIRPCWLGQILREEKRLEIRRCRCARPEQVTRMETGTLLLRARARITESHLVTDAEMVENHQALDYAWILTGVEILDPPFRVPSIVARRCVTWMLRARWKAWDEGHLRTPATITDFFAAGRTSSAGPSASSRSWIRSFPGDRDGAAES</sequence>
<dbReference type="InterPro" id="IPR015947">
    <property type="entry name" value="PUA-like_sf"/>
</dbReference>
<feature type="region of interest" description="Disordered" evidence="1">
    <location>
        <begin position="154"/>
        <end position="180"/>
    </location>
</feature>
<evidence type="ECO:0000313" key="2">
    <source>
        <dbReference type="EMBL" id="CAE7780686.1"/>
    </source>
</evidence>
<evidence type="ECO:0000256" key="1">
    <source>
        <dbReference type="SAM" id="MobiDB-lite"/>
    </source>
</evidence>
<reference evidence="2" key="1">
    <citation type="submission" date="2021-02" db="EMBL/GenBank/DDBJ databases">
        <authorList>
            <person name="Dougan E. K."/>
            <person name="Rhodes N."/>
            <person name="Thang M."/>
            <person name="Chan C."/>
        </authorList>
    </citation>
    <scope>NUCLEOTIDE SEQUENCE</scope>
</reference>
<evidence type="ECO:0000313" key="3">
    <source>
        <dbReference type="Proteomes" id="UP000649617"/>
    </source>
</evidence>
<feature type="compositionally biased region" description="Basic and acidic residues" evidence="1">
    <location>
        <begin position="171"/>
        <end position="180"/>
    </location>
</feature>
<comment type="caution">
    <text evidence="2">The sequence shown here is derived from an EMBL/GenBank/DDBJ whole genome shotgun (WGS) entry which is preliminary data.</text>
</comment>
<gene>
    <name evidence="2" type="ORF">SPIL2461_LOCUS23191</name>
</gene>
<dbReference type="SUPFAM" id="SSF88697">
    <property type="entry name" value="PUA domain-like"/>
    <property type="match status" value="1"/>
</dbReference>
<feature type="compositionally biased region" description="Low complexity" evidence="1">
    <location>
        <begin position="154"/>
        <end position="165"/>
    </location>
</feature>
<dbReference type="AlphaFoldDB" id="A0A812YH68"/>
<proteinExistence type="predicted"/>
<dbReference type="EMBL" id="CAJNIZ010048042">
    <property type="protein sequence ID" value="CAE7780686.1"/>
    <property type="molecule type" value="Genomic_DNA"/>
</dbReference>
<name>A0A812YH68_SYMPI</name>
<dbReference type="Proteomes" id="UP000649617">
    <property type="component" value="Unassembled WGS sequence"/>
</dbReference>
<feature type="non-terminal residue" evidence="2">
    <location>
        <position position="180"/>
    </location>
</feature>
<accession>A0A812YH68</accession>